<feature type="compositionally biased region" description="Basic and acidic residues" evidence="1">
    <location>
        <begin position="130"/>
        <end position="140"/>
    </location>
</feature>
<keyword evidence="3" id="KW-1185">Reference proteome</keyword>
<sequence>MVFNRQKQKPADLQVPVVPTFPLSSPISEEIESPSCSSAEDRDLERTRPFDFLVKATRHKVEKRQALAREISSLGLSHRDRDRHGEATGPGTRLSMRGITKKKKNASKPVGLNLVTDFTLAAPPKKQKQKDKEQEKERGRKMCPLHLST</sequence>
<protein>
    <submittedName>
        <fullName evidence="2">Uncharacterized protein</fullName>
    </submittedName>
</protein>
<comment type="caution">
    <text evidence="2">The sequence shown here is derived from an EMBL/GenBank/DDBJ whole genome shotgun (WGS) entry which is preliminary data.</text>
</comment>
<evidence type="ECO:0000313" key="3">
    <source>
        <dbReference type="Proteomes" id="UP001147747"/>
    </source>
</evidence>
<feature type="compositionally biased region" description="Basic and acidic residues" evidence="1">
    <location>
        <begin position="77"/>
        <end position="86"/>
    </location>
</feature>
<proteinExistence type="predicted"/>
<dbReference type="AlphaFoldDB" id="A0A9W9W6V9"/>
<accession>A0A9W9W6V9</accession>
<organism evidence="2 3">
    <name type="scientific">Penicillium cosmopolitanum</name>
    <dbReference type="NCBI Taxonomy" id="1131564"/>
    <lineage>
        <taxon>Eukaryota</taxon>
        <taxon>Fungi</taxon>
        <taxon>Dikarya</taxon>
        <taxon>Ascomycota</taxon>
        <taxon>Pezizomycotina</taxon>
        <taxon>Eurotiomycetes</taxon>
        <taxon>Eurotiomycetidae</taxon>
        <taxon>Eurotiales</taxon>
        <taxon>Aspergillaceae</taxon>
        <taxon>Penicillium</taxon>
    </lineage>
</organism>
<feature type="region of interest" description="Disordered" evidence="1">
    <location>
        <begin position="72"/>
        <end position="149"/>
    </location>
</feature>
<dbReference type="EMBL" id="JAPZBU010000005">
    <property type="protein sequence ID" value="KAJ5404421.1"/>
    <property type="molecule type" value="Genomic_DNA"/>
</dbReference>
<reference evidence="2" key="2">
    <citation type="journal article" date="2023" name="IMA Fungus">
        <title>Comparative genomic study of the Penicillium genus elucidates a diverse pangenome and 15 lateral gene transfer events.</title>
        <authorList>
            <person name="Petersen C."/>
            <person name="Sorensen T."/>
            <person name="Nielsen M.R."/>
            <person name="Sondergaard T.E."/>
            <person name="Sorensen J.L."/>
            <person name="Fitzpatrick D.A."/>
            <person name="Frisvad J.C."/>
            <person name="Nielsen K.L."/>
        </authorList>
    </citation>
    <scope>NUCLEOTIDE SEQUENCE</scope>
    <source>
        <strain evidence="2">IBT 29677</strain>
    </source>
</reference>
<evidence type="ECO:0000313" key="2">
    <source>
        <dbReference type="EMBL" id="KAJ5404421.1"/>
    </source>
</evidence>
<reference evidence="2" key="1">
    <citation type="submission" date="2022-12" db="EMBL/GenBank/DDBJ databases">
        <authorList>
            <person name="Petersen C."/>
        </authorList>
    </citation>
    <scope>NUCLEOTIDE SEQUENCE</scope>
    <source>
        <strain evidence="2">IBT 29677</strain>
    </source>
</reference>
<dbReference type="Proteomes" id="UP001147747">
    <property type="component" value="Unassembled WGS sequence"/>
</dbReference>
<evidence type="ECO:0000256" key="1">
    <source>
        <dbReference type="SAM" id="MobiDB-lite"/>
    </source>
</evidence>
<dbReference type="GeneID" id="81367909"/>
<name>A0A9W9W6V9_9EURO</name>
<gene>
    <name evidence="2" type="ORF">N7509_004292</name>
</gene>
<dbReference type="RefSeq" id="XP_056491663.1">
    <property type="nucleotide sequence ID" value="XM_056628929.1"/>
</dbReference>